<keyword evidence="4 11" id="KW-0479">Metal-binding</keyword>
<feature type="domain" description="Cytochrome b561" evidence="15">
    <location>
        <begin position="167"/>
        <end position="365"/>
    </location>
</feature>
<protein>
    <recommendedName>
        <fullName evidence="10">Cytochrome b561 and DOMON domain-containing protein</fullName>
    </recommendedName>
</protein>
<keyword evidence="11" id="KW-0408">Iron</keyword>
<evidence type="ECO:0000256" key="2">
    <source>
        <dbReference type="ARBA" id="ARBA00022448"/>
    </source>
</evidence>
<dbReference type="Pfam" id="PF04526">
    <property type="entry name" value="DUF568"/>
    <property type="match status" value="1"/>
</dbReference>
<keyword evidence="17" id="KW-1185">Reference proteome</keyword>
<dbReference type="InterPro" id="IPR006593">
    <property type="entry name" value="Cyt_b561/ferric_Rdtase_TM"/>
</dbReference>
<feature type="transmembrane region" description="Helical" evidence="12">
    <location>
        <begin position="236"/>
        <end position="257"/>
    </location>
</feature>
<feature type="transmembrane region" description="Helical" evidence="12">
    <location>
        <begin position="341"/>
        <end position="364"/>
    </location>
</feature>
<keyword evidence="6 10" id="KW-0249">Electron transport</keyword>
<feature type="domain" description="DOMON" evidence="14">
    <location>
        <begin position="44"/>
        <end position="158"/>
    </location>
</feature>
<evidence type="ECO:0000256" key="11">
    <source>
        <dbReference type="PIRSR" id="PIRSR037471-1"/>
    </source>
</evidence>
<feature type="binding site" description="axial binding residue" evidence="11">
    <location>
        <position position="205"/>
    </location>
    <ligand>
        <name>heme b</name>
        <dbReference type="ChEBI" id="CHEBI:60344"/>
        <label>1</label>
    </ligand>
    <ligandPart>
        <name>Fe</name>
        <dbReference type="ChEBI" id="CHEBI:18248"/>
    </ligandPart>
</feature>
<name>A0AAD8KAZ1_TARER</name>
<feature type="binding site" description="axial binding residue" evidence="11">
    <location>
        <position position="310"/>
    </location>
    <ligand>
        <name>heme b</name>
        <dbReference type="ChEBI" id="CHEBI:60344"/>
        <label>1</label>
    </ligand>
    <ligandPart>
        <name>Fe</name>
        <dbReference type="ChEBI" id="CHEBI:18248"/>
    </ligandPart>
</feature>
<organism evidence="16 17">
    <name type="scientific">Tagetes erecta</name>
    <name type="common">African marigold</name>
    <dbReference type="NCBI Taxonomy" id="13708"/>
    <lineage>
        <taxon>Eukaryota</taxon>
        <taxon>Viridiplantae</taxon>
        <taxon>Streptophyta</taxon>
        <taxon>Embryophyta</taxon>
        <taxon>Tracheophyta</taxon>
        <taxon>Spermatophyta</taxon>
        <taxon>Magnoliopsida</taxon>
        <taxon>eudicotyledons</taxon>
        <taxon>Gunneridae</taxon>
        <taxon>Pentapetalae</taxon>
        <taxon>asterids</taxon>
        <taxon>campanulids</taxon>
        <taxon>Asterales</taxon>
        <taxon>Asteraceae</taxon>
        <taxon>Asteroideae</taxon>
        <taxon>Heliantheae alliance</taxon>
        <taxon>Tageteae</taxon>
        <taxon>Tagetes</taxon>
    </lineage>
</organism>
<accession>A0AAD8KAZ1</accession>
<evidence type="ECO:0000259" key="14">
    <source>
        <dbReference type="PROSITE" id="PS50836"/>
    </source>
</evidence>
<feature type="transmembrane region" description="Helical" evidence="12">
    <location>
        <begin position="277"/>
        <end position="294"/>
    </location>
</feature>
<dbReference type="PANTHER" id="PTHR23130">
    <property type="entry name" value="CYTOCHROME B561 AND DOMON DOMAIN-CONTAINING PROTEIN"/>
    <property type="match status" value="1"/>
</dbReference>
<feature type="binding site" description="axial binding residue" evidence="11">
    <location>
        <position position="274"/>
    </location>
    <ligand>
        <name>heme b</name>
        <dbReference type="ChEBI" id="CHEBI:60344"/>
        <label>1</label>
    </ligand>
    <ligandPart>
        <name>Fe</name>
        <dbReference type="ChEBI" id="CHEBI:18248"/>
    </ligandPart>
</feature>
<proteinExistence type="predicted"/>
<feature type="binding site" description="axial binding residue" evidence="11">
    <location>
        <position position="241"/>
    </location>
    <ligand>
        <name>heme b</name>
        <dbReference type="ChEBI" id="CHEBI:60344"/>
        <label>1</label>
    </ligand>
    <ligandPart>
        <name>Fe</name>
        <dbReference type="ChEBI" id="CHEBI:18248"/>
    </ligandPart>
</feature>
<evidence type="ECO:0000256" key="13">
    <source>
        <dbReference type="SAM" id="SignalP"/>
    </source>
</evidence>
<dbReference type="EMBL" id="JAUHHV010000007">
    <property type="protein sequence ID" value="KAK1418161.1"/>
    <property type="molecule type" value="Genomic_DNA"/>
</dbReference>
<dbReference type="GO" id="GO:0046872">
    <property type="term" value="F:metal ion binding"/>
    <property type="evidence" value="ECO:0007669"/>
    <property type="project" value="UniProtKB-KW"/>
</dbReference>
<dbReference type="GO" id="GO:0016020">
    <property type="term" value="C:membrane"/>
    <property type="evidence" value="ECO:0007669"/>
    <property type="project" value="UniProtKB-SubCell"/>
</dbReference>
<feature type="transmembrane region" description="Helical" evidence="12">
    <location>
        <begin position="306"/>
        <end position="326"/>
    </location>
</feature>
<evidence type="ECO:0000313" key="17">
    <source>
        <dbReference type="Proteomes" id="UP001229421"/>
    </source>
</evidence>
<dbReference type="InterPro" id="IPR017214">
    <property type="entry name" value="UCP037471"/>
</dbReference>
<evidence type="ECO:0000259" key="15">
    <source>
        <dbReference type="PROSITE" id="PS50939"/>
    </source>
</evidence>
<evidence type="ECO:0000256" key="5">
    <source>
        <dbReference type="ARBA" id="ARBA00022729"/>
    </source>
</evidence>
<evidence type="ECO:0000256" key="7">
    <source>
        <dbReference type="ARBA" id="ARBA00022989"/>
    </source>
</evidence>
<dbReference type="PIRSF" id="PIRSF037471">
    <property type="entry name" value="UCP037471"/>
    <property type="match status" value="1"/>
</dbReference>
<keyword evidence="3 12" id="KW-0812">Transmembrane</keyword>
<dbReference type="SMART" id="SM00665">
    <property type="entry name" value="B561"/>
    <property type="match status" value="1"/>
</dbReference>
<feature type="signal peptide" evidence="13">
    <location>
        <begin position="1"/>
        <end position="21"/>
    </location>
</feature>
<keyword evidence="7 12" id="KW-1133">Transmembrane helix</keyword>
<dbReference type="CDD" id="cd08760">
    <property type="entry name" value="Cyt_b561_FRRS1_like"/>
    <property type="match status" value="1"/>
</dbReference>
<keyword evidence="2 10" id="KW-0813">Transport</keyword>
<keyword evidence="5 13" id="KW-0732">Signal</keyword>
<dbReference type="Pfam" id="PF03188">
    <property type="entry name" value="Cytochrom_B561"/>
    <property type="match status" value="1"/>
</dbReference>
<sequence>MGKLLNLVSLILISNLITSFAQDCTSYTFTNNAIYATCVSLPVQNSHLHWNYHPTNRTVDLAYRHTGVSTSQWVAWALNVDGAGMVGAQALVASPNSNGTVQAYTSSVADYGTSLQQSALSFDVLGLRAERVNGDVVVYGTLVLPGGRTSFNHVWQMGPVSNGAPGAHNMGSENRNSVGTVDFVTGQAGAGGGVGGSLLHRRNTHGVLNAVSWGVLMPMGAMIARYLKVFKVAHPAWFYIHVVCQVTAYGVGVAGWATGLKLGSDSVGIKYTTHRNIGIALFTLGTLQVFALLLRPKPDHKYRIYWNMYHISVGYTVISLSIANVYKGLDILDPEKKWKHAYTGVIITLGVIAAILEAFTWFIVLKRKKVEKEQGLVGTSAYGSNGYGHHNGHSQAA</sequence>
<reference evidence="16" key="1">
    <citation type="journal article" date="2023" name="bioRxiv">
        <title>Improved chromosome-level genome assembly for marigold (Tagetes erecta).</title>
        <authorList>
            <person name="Jiang F."/>
            <person name="Yuan L."/>
            <person name="Wang S."/>
            <person name="Wang H."/>
            <person name="Xu D."/>
            <person name="Wang A."/>
            <person name="Fan W."/>
        </authorList>
    </citation>
    <scope>NUCLEOTIDE SEQUENCE</scope>
    <source>
        <strain evidence="16">WSJ</strain>
        <tissue evidence="16">Leaf</tissue>
    </source>
</reference>
<dbReference type="PANTHER" id="PTHR23130:SF221">
    <property type="entry name" value="CYTOCHROME B561 AND DOMON DOMAIN-CONTAINING PROTEIN"/>
    <property type="match status" value="1"/>
</dbReference>
<dbReference type="InterPro" id="IPR045265">
    <property type="entry name" value="AIR12_DOMON"/>
</dbReference>
<evidence type="ECO:0000256" key="12">
    <source>
        <dbReference type="SAM" id="Phobius"/>
    </source>
</evidence>
<evidence type="ECO:0000313" key="16">
    <source>
        <dbReference type="EMBL" id="KAK1418161.1"/>
    </source>
</evidence>
<dbReference type="CDD" id="cd09629">
    <property type="entry name" value="DOMON_CIL1_like"/>
    <property type="match status" value="1"/>
</dbReference>
<feature type="transmembrane region" description="Helical" evidence="12">
    <location>
        <begin position="206"/>
        <end position="224"/>
    </location>
</feature>
<comment type="cofactor">
    <cofactor evidence="10">
        <name>heme b</name>
        <dbReference type="ChEBI" id="CHEBI:60344"/>
    </cofactor>
    <text evidence="10">Binds 2 heme b groups non-covalently.</text>
</comment>
<comment type="function">
    <text evidence="9">May act as a catecholamine-responsive trans-membrane electron transporter.</text>
</comment>
<evidence type="ECO:0000256" key="9">
    <source>
        <dbReference type="ARBA" id="ARBA00053871"/>
    </source>
</evidence>
<dbReference type="AlphaFoldDB" id="A0AAD8KAZ1"/>
<keyword evidence="8 10" id="KW-0472">Membrane</keyword>
<evidence type="ECO:0000256" key="8">
    <source>
        <dbReference type="ARBA" id="ARBA00023136"/>
    </source>
</evidence>
<evidence type="ECO:0000256" key="4">
    <source>
        <dbReference type="ARBA" id="ARBA00022723"/>
    </source>
</evidence>
<dbReference type="InterPro" id="IPR005018">
    <property type="entry name" value="DOMON_domain"/>
</dbReference>
<evidence type="ECO:0000256" key="3">
    <source>
        <dbReference type="ARBA" id="ARBA00022692"/>
    </source>
</evidence>
<evidence type="ECO:0000256" key="10">
    <source>
        <dbReference type="PIRNR" id="PIRNR037471"/>
    </source>
</evidence>
<dbReference type="Proteomes" id="UP001229421">
    <property type="component" value="Unassembled WGS sequence"/>
</dbReference>
<evidence type="ECO:0000256" key="6">
    <source>
        <dbReference type="ARBA" id="ARBA00022982"/>
    </source>
</evidence>
<dbReference type="FunFam" id="1.20.120.1770:FF:000007">
    <property type="entry name" value="Cytochrome b561 and DOMON domain-containing protein"/>
    <property type="match status" value="1"/>
</dbReference>
<dbReference type="PROSITE" id="PS50939">
    <property type="entry name" value="CYTOCHROME_B561"/>
    <property type="match status" value="1"/>
</dbReference>
<gene>
    <name evidence="16" type="ORF">QVD17_27300</name>
</gene>
<evidence type="ECO:0000256" key="1">
    <source>
        <dbReference type="ARBA" id="ARBA00004141"/>
    </source>
</evidence>
<comment type="caution">
    <text evidence="16">The sequence shown here is derived from an EMBL/GenBank/DDBJ whole genome shotgun (WGS) entry which is preliminary data.</text>
</comment>
<comment type="subcellular location">
    <subcellularLocation>
        <location evidence="1">Membrane</location>
        <topology evidence="1">Multi-pass membrane protein</topology>
    </subcellularLocation>
</comment>
<feature type="chain" id="PRO_5042047231" description="Cytochrome b561 and DOMON domain-containing protein" evidence="13">
    <location>
        <begin position="22"/>
        <end position="397"/>
    </location>
</feature>
<dbReference type="Gene3D" id="1.20.120.1770">
    <property type="match status" value="1"/>
</dbReference>
<dbReference type="PROSITE" id="PS50836">
    <property type="entry name" value="DOMON"/>
    <property type="match status" value="1"/>
</dbReference>